<dbReference type="PIRSF" id="PIRSF037225">
    <property type="entry name" value="UCP037225"/>
    <property type="match status" value="1"/>
</dbReference>
<evidence type="ECO:0000313" key="1">
    <source>
        <dbReference type="EMBL" id="NQV65477.1"/>
    </source>
</evidence>
<proteinExistence type="predicted"/>
<dbReference type="InterPro" id="IPR017143">
    <property type="entry name" value="UCP037225"/>
</dbReference>
<organism evidence="1 2">
    <name type="scientific">SAR86 cluster bacterium</name>
    <dbReference type="NCBI Taxonomy" id="2030880"/>
    <lineage>
        <taxon>Bacteria</taxon>
        <taxon>Pseudomonadati</taxon>
        <taxon>Pseudomonadota</taxon>
        <taxon>Gammaproteobacteria</taxon>
        <taxon>SAR86 cluster</taxon>
    </lineage>
</organism>
<dbReference type="EMBL" id="JABMOJ010000333">
    <property type="protein sequence ID" value="NQV65477.1"/>
    <property type="molecule type" value="Genomic_DNA"/>
</dbReference>
<dbReference type="Proteomes" id="UP000754644">
    <property type="component" value="Unassembled WGS sequence"/>
</dbReference>
<protein>
    <submittedName>
        <fullName evidence="1">CPXCG motif-containing cysteine-rich protein</fullName>
    </submittedName>
</protein>
<comment type="caution">
    <text evidence="1">The sequence shown here is derived from an EMBL/GenBank/DDBJ whole genome shotgun (WGS) entry which is preliminary data.</text>
</comment>
<sequence length="62" mass="7004">MTGLIEQRITCPYCAEALQVLLDPSEIGQTYTEDCQVCCAPVLFDLQGSEEDMFVTVRREDE</sequence>
<gene>
    <name evidence="1" type="ORF">HQ497_08930</name>
</gene>
<dbReference type="AlphaFoldDB" id="A0A973A9H9"/>
<accession>A0A973A9H9</accession>
<dbReference type="Pfam" id="PF14255">
    <property type="entry name" value="Zn_ribbon_21"/>
    <property type="match status" value="1"/>
</dbReference>
<dbReference type="InterPro" id="IPR025990">
    <property type="entry name" value="zinc_ribbon_bacterial"/>
</dbReference>
<evidence type="ECO:0000313" key="2">
    <source>
        <dbReference type="Proteomes" id="UP000754644"/>
    </source>
</evidence>
<name>A0A973A9H9_9GAMM</name>
<reference evidence="1" key="1">
    <citation type="submission" date="2020-05" db="EMBL/GenBank/DDBJ databases">
        <title>Sulfur intermediates as new biogeochemical hubs in an aquatic model microbial ecosystem.</title>
        <authorList>
            <person name="Vigneron A."/>
        </authorList>
    </citation>
    <scope>NUCLEOTIDE SEQUENCE</scope>
    <source>
        <strain evidence="1">Bin.250</strain>
    </source>
</reference>